<comment type="caution">
    <text evidence="2">The sequence shown here is derived from an EMBL/GenBank/DDBJ whole genome shotgun (WGS) entry which is preliminary data.</text>
</comment>
<evidence type="ECO:0000256" key="1">
    <source>
        <dbReference type="SAM" id="Phobius"/>
    </source>
</evidence>
<keyword evidence="3" id="KW-1185">Reference proteome</keyword>
<accession>A0AAV4H9E6</accession>
<organism evidence="2 3">
    <name type="scientific">Elysia marginata</name>
    <dbReference type="NCBI Taxonomy" id="1093978"/>
    <lineage>
        <taxon>Eukaryota</taxon>
        <taxon>Metazoa</taxon>
        <taxon>Spiralia</taxon>
        <taxon>Lophotrochozoa</taxon>
        <taxon>Mollusca</taxon>
        <taxon>Gastropoda</taxon>
        <taxon>Heterobranchia</taxon>
        <taxon>Euthyneura</taxon>
        <taxon>Panpulmonata</taxon>
        <taxon>Sacoglossa</taxon>
        <taxon>Placobranchoidea</taxon>
        <taxon>Plakobranchidae</taxon>
        <taxon>Elysia</taxon>
    </lineage>
</organism>
<reference evidence="2 3" key="1">
    <citation type="journal article" date="2021" name="Elife">
        <title>Chloroplast acquisition without the gene transfer in kleptoplastic sea slugs, Plakobranchus ocellatus.</title>
        <authorList>
            <person name="Maeda T."/>
            <person name="Takahashi S."/>
            <person name="Yoshida T."/>
            <person name="Shimamura S."/>
            <person name="Takaki Y."/>
            <person name="Nagai Y."/>
            <person name="Toyoda A."/>
            <person name="Suzuki Y."/>
            <person name="Arimoto A."/>
            <person name="Ishii H."/>
            <person name="Satoh N."/>
            <person name="Nishiyama T."/>
            <person name="Hasebe M."/>
            <person name="Maruyama T."/>
            <person name="Minagawa J."/>
            <person name="Obokata J."/>
            <person name="Shigenobu S."/>
        </authorList>
    </citation>
    <scope>NUCLEOTIDE SEQUENCE [LARGE SCALE GENOMIC DNA]</scope>
</reference>
<sequence length="238" mass="26243">MPMMMGANVFGYKTTTAELGVPSIWDVVQQNLGSMVSQAVDQAQAALSSGDQEVGGLRQQLTNLLHSSLDKVAAWHSNMGPETPSVNDEIDGAVSGAVDKALDGLNITVSAGNLSDFREQVVKILDREIEIDVFNKVIANASRTPPGENEDFFHSLSFKDETLFVILLCMGIVLPIIIITLSLIYFMKRKRENIERSQEMLLQNQAEFSMDEYTSEQADGRNGRNDEVPDLVLKDFTV</sequence>
<feature type="transmembrane region" description="Helical" evidence="1">
    <location>
        <begin position="163"/>
        <end position="186"/>
    </location>
</feature>
<keyword evidence="1" id="KW-0472">Membrane</keyword>
<protein>
    <submittedName>
        <fullName evidence="2">Uncharacterized protein</fullName>
    </submittedName>
</protein>
<gene>
    <name evidence="2" type="ORF">ElyMa_006224700</name>
</gene>
<name>A0AAV4H9E6_9GAST</name>
<dbReference type="AlphaFoldDB" id="A0AAV4H9E6"/>
<dbReference type="EMBL" id="BMAT01012499">
    <property type="protein sequence ID" value="GFR93390.1"/>
    <property type="molecule type" value="Genomic_DNA"/>
</dbReference>
<keyword evidence="1" id="KW-0812">Transmembrane</keyword>
<evidence type="ECO:0000313" key="2">
    <source>
        <dbReference type="EMBL" id="GFR93390.1"/>
    </source>
</evidence>
<keyword evidence="1" id="KW-1133">Transmembrane helix</keyword>
<proteinExistence type="predicted"/>
<evidence type="ECO:0000313" key="3">
    <source>
        <dbReference type="Proteomes" id="UP000762676"/>
    </source>
</evidence>
<dbReference type="Proteomes" id="UP000762676">
    <property type="component" value="Unassembled WGS sequence"/>
</dbReference>